<accession>A0A9J6FIS8</accession>
<dbReference type="Pfam" id="PF22486">
    <property type="entry name" value="MATH_2"/>
    <property type="match status" value="1"/>
</dbReference>
<evidence type="ECO:0000256" key="3">
    <source>
        <dbReference type="SAM" id="MobiDB-lite"/>
    </source>
</evidence>
<dbReference type="EMBL" id="JABSTR010000001">
    <property type="protein sequence ID" value="KAH9362925.1"/>
    <property type="molecule type" value="Genomic_DNA"/>
</dbReference>
<dbReference type="Proteomes" id="UP000821853">
    <property type="component" value="Chromosome 1"/>
</dbReference>
<dbReference type="VEuPathDB" id="VectorBase:HLOH_060834"/>
<name>A0A9J6FIS8_HAELO</name>
<feature type="coiled-coil region" evidence="2">
    <location>
        <begin position="57"/>
        <end position="87"/>
    </location>
</feature>
<gene>
    <name evidence="5" type="ORF">HPB48_014293</name>
</gene>
<dbReference type="SUPFAM" id="SSF49599">
    <property type="entry name" value="TRAF domain-like"/>
    <property type="match status" value="1"/>
</dbReference>
<evidence type="ECO:0000256" key="2">
    <source>
        <dbReference type="SAM" id="Coils"/>
    </source>
</evidence>
<sequence length="284" mass="32914">MASRRNLRQNPQPRVKREQRTSTATRKARDGVVVQATAIPQFSGADTRTISELRLKLDDVCRELKVIKDALDDLEDIRNTVSALQETVRVEMKKMREESAAISKRILMKVDKIHHYLTGESEPAKDQPRWSKFEWRVENISKLKEQMLGGKAKYFYSENFYVGSHGYKMYLGATLAEKNCKGKVCLSVYTYITRGPYDRTLQWPYRRRSTFVVVDQKTNHHHKVAEMVPQELGRKQEHCFRRPKSGPNEGIGFTSLISLEDLEDPEKGYLFKDSILIHFITSDV</sequence>
<dbReference type="PROSITE" id="PS50144">
    <property type="entry name" value="MATH"/>
    <property type="match status" value="1"/>
</dbReference>
<feature type="domain" description="MATH" evidence="4">
    <location>
        <begin position="130"/>
        <end position="281"/>
    </location>
</feature>
<dbReference type="InterPro" id="IPR002083">
    <property type="entry name" value="MATH/TRAF_dom"/>
</dbReference>
<dbReference type="OrthoDB" id="5574452at2759"/>
<proteinExistence type="predicted"/>
<evidence type="ECO:0000256" key="1">
    <source>
        <dbReference type="ARBA" id="ARBA00023054"/>
    </source>
</evidence>
<reference evidence="5 6" key="1">
    <citation type="journal article" date="2020" name="Cell">
        <title>Large-Scale Comparative Analyses of Tick Genomes Elucidate Their Genetic Diversity and Vector Capacities.</title>
        <authorList>
            <consortium name="Tick Genome and Microbiome Consortium (TIGMIC)"/>
            <person name="Jia N."/>
            <person name="Wang J."/>
            <person name="Shi W."/>
            <person name="Du L."/>
            <person name="Sun Y."/>
            <person name="Zhan W."/>
            <person name="Jiang J.F."/>
            <person name="Wang Q."/>
            <person name="Zhang B."/>
            <person name="Ji P."/>
            <person name="Bell-Sakyi L."/>
            <person name="Cui X.M."/>
            <person name="Yuan T.T."/>
            <person name="Jiang B.G."/>
            <person name="Yang W.F."/>
            <person name="Lam T.T."/>
            <person name="Chang Q.C."/>
            <person name="Ding S.J."/>
            <person name="Wang X.J."/>
            <person name="Zhu J.G."/>
            <person name="Ruan X.D."/>
            <person name="Zhao L."/>
            <person name="Wei J.T."/>
            <person name="Ye R.Z."/>
            <person name="Que T.C."/>
            <person name="Du C.H."/>
            <person name="Zhou Y.H."/>
            <person name="Cheng J.X."/>
            <person name="Dai P.F."/>
            <person name="Guo W.B."/>
            <person name="Han X.H."/>
            <person name="Huang E.J."/>
            <person name="Li L.F."/>
            <person name="Wei W."/>
            <person name="Gao Y.C."/>
            <person name="Liu J.Z."/>
            <person name="Shao H.Z."/>
            <person name="Wang X."/>
            <person name="Wang C.C."/>
            <person name="Yang T.C."/>
            <person name="Huo Q.B."/>
            <person name="Li W."/>
            <person name="Chen H.Y."/>
            <person name="Chen S.E."/>
            <person name="Zhou L.G."/>
            <person name="Ni X.B."/>
            <person name="Tian J.H."/>
            <person name="Sheng Y."/>
            <person name="Liu T."/>
            <person name="Pan Y.S."/>
            <person name="Xia L.Y."/>
            <person name="Li J."/>
            <person name="Zhao F."/>
            <person name="Cao W.C."/>
        </authorList>
    </citation>
    <scope>NUCLEOTIDE SEQUENCE [LARGE SCALE GENOMIC DNA]</scope>
    <source>
        <strain evidence="5">HaeL-2018</strain>
    </source>
</reference>
<evidence type="ECO:0000313" key="5">
    <source>
        <dbReference type="EMBL" id="KAH9362925.1"/>
    </source>
</evidence>
<dbReference type="InterPro" id="IPR008974">
    <property type="entry name" value="TRAF-like"/>
</dbReference>
<dbReference type="PANTHER" id="PTHR46236">
    <property type="entry name" value="TRAF-LIKE SUPERFAMILY PROTEIN"/>
    <property type="match status" value="1"/>
</dbReference>
<dbReference type="PANTHER" id="PTHR46236:SF35">
    <property type="entry name" value="MATH DOMAIN-CONTAINING PROTEIN"/>
    <property type="match status" value="1"/>
</dbReference>
<comment type="caution">
    <text evidence="5">The sequence shown here is derived from an EMBL/GenBank/DDBJ whole genome shotgun (WGS) entry which is preliminary data.</text>
</comment>
<keyword evidence="6" id="KW-1185">Reference proteome</keyword>
<dbReference type="InterPro" id="IPR050804">
    <property type="entry name" value="MCC"/>
</dbReference>
<evidence type="ECO:0000259" key="4">
    <source>
        <dbReference type="PROSITE" id="PS50144"/>
    </source>
</evidence>
<organism evidence="5 6">
    <name type="scientific">Haemaphysalis longicornis</name>
    <name type="common">Bush tick</name>
    <dbReference type="NCBI Taxonomy" id="44386"/>
    <lineage>
        <taxon>Eukaryota</taxon>
        <taxon>Metazoa</taxon>
        <taxon>Ecdysozoa</taxon>
        <taxon>Arthropoda</taxon>
        <taxon>Chelicerata</taxon>
        <taxon>Arachnida</taxon>
        <taxon>Acari</taxon>
        <taxon>Parasitiformes</taxon>
        <taxon>Ixodida</taxon>
        <taxon>Ixodoidea</taxon>
        <taxon>Ixodidae</taxon>
        <taxon>Haemaphysalinae</taxon>
        <taxon>Haemaphysalis</taxon>
    </lineage>
</organism>
<dbReference type="AlphaFoldDB" id="A0A9J6FIS8"/>
<dbReference type="Gene3D" id="2.60.210.10">
    <property type="entry name" value="Apoptosis, Tumor Necrosis Factor Receptor Associated Protein 2, Chain A"/>
    <property type="match status" value="1"/>
</dbReference>
<evidence type="ECO:0000313" key="6">
    <source>
        <dbReference type="Proteomes" id="UP000821853"/>
    </source>
</evidence>
<protein>
    <recommendedName>
        <fullName evidence="4">MATH domain-containing protein</fullName>
    </recommendedName>
</protein>
<feature type="region of interest" description="Disordered" evidence="3">
    <location>
        <begin position="1"/>
        <end position="29"/>
    </location>
</feature>
<keyword evidence="1 2" id="KW-0175">Coiled coil</keyword>